<accession>A0A927R108</accession>
<evidence type="ECO:0000256" key="3">
    <source>
        <dbReference type="ARBA" id="ARBA00022475"/>
    </source>
</evidence>
<feature type="transmembrane region" description="Helical" evidence="8">
    <location>
        <begin position="328"/>
        <end position="349"/>
    </location>
</feature>
<feature type="transmembrane region" description="Helical" evidence="8">
    <location>
        <begin position="176"/>
        <end position="198"/>
    </location>
</feature>
<feature type="compositionally biased region" description="Low complexity" evidence="7">
    <location>
        <begin position="451"/>
        <end position="473"/>
    </location>
</feature>
<feature type="transmembrane region" description="Helical" evidence="8">
    <location>
        <begin position="295"/>
        <end position="321"/>
    </location>
</feature>
<keyword evidence="5 8" id="KW-1133">Transmembrane helix</keyword>
<keyword evidence="6 8" id="KW-0472">Membrane</keyword>
<evidence type="ECO:0000256" key="2">
    <source>
        <dbReference type="ARBA" id="ARBA00010792"/>
    </source>
</evidence>
<feature type="transmembrane region" description="Helical" evidence="8">
    <location>
        <begin position="390"/>
        <end position="414"/>
    </location>
</feature>
<feature type="transmembrane region" description="Helical" evidence="8">
    <location>
        <begin position="56"/>
        <end position="75"/>
    </location>
</feature>
<gene>
    <name evidence="10" type="ORF">H4W31_007818</name>
</gene>
<evidence type="ECO:0000256" key="6">
    <source>
        <dbReference type="ARBA" id="ARBA00023136"/>
    </source>
</evidence>
<comment type="similarity">
    <text evidence="2">Belongs to the DedA family.</text>
</comment>
<comment type="caution">
    <text evidence="10">The sequence shown here is derived from an EMBL/GenBank/DDBJ whole genome shotgun (WGS) entry which is preliminary data.</text>
</comment>
<evidence type="ECO:0000256" key="7">
    <source>
        <dbReference type="SAM" id="MobiDB-lite"/>
    </source>
</evidence>
<keyword evidence="4 8" id="KW-0812">Transmembrane</keyword>
<feature type="transmembrane region" description="Helical" evidence="8">
    <location>
        <begin position="420"/>
        <end position="439"/>
    </location>
</feature>
<keyword evidence="10" id="KW-0378">Hydrolase</keyword>
<feature type="transmembrane region" description="Helical" evidence="8">
    <location>
        <begin position="361"/>
        <end position="383"/>
    </location>
</feature>
<feature type="transmembrane region" description="Helical" evidence="8">
    <location>
        <begin position="14"/>
        <end position="36"/>
    </location>
</feature>
<feature type="region of interest" description="Disordered" evidence="7">
    <location>
        <begin position="451"/>
        <end position="506"/>
    </location>
</feature>
<protein>
    <submittedName>
        <fullName evidence="10">Undecaprenyl-diphosphatase</fullName>
        <ecNumber evidence="10">3.6.1.27</ecNumber>
    </submittedName>
</protein>
<feature type="transmembrane region" description="Helical" evidence="8">
    <location>
        <begin position="144"/>
        <end position="164"/>
    </location>
</feature>
<evidence type="ECO:0000256" key="8">
    <source>
        <dbReference type="SAM" id="Phobius"/>
    </source>
</evidence>
<evidence type="ECO:0000256" key="1">
    <source>
        <dbReference type="ARBA" id="ARBA00004651"/>
    </source>
</evidence>
<evidence type="ECO:0000256" key="4">
    <source>
        <dbReference type="ARBA" id="ARBA00022692"/>
    </source>
</evidence>
<keyword evidence="3" id="KW-1003">Cell membrane</keyword>
<dbReference type="EC" id="3.6.1.27" evidence="10"/>
<dbReference type="EMBL" id="JADBEB010000001">
    <property type="protein sequence ID" value="MBE1492180.1"/>
    <property type="molecule type" value="Genomic_DNA"/>
</dbReference>
<comment type="subcellular location">
    <subcellularLocation>
        <location evidence="1">Cell membrane</location>
        <topology evidence="1">Multi-pass membrane protein</topology>
    </subcellularLocation>
</comment>
<reference evidence="10" key="1">
    <citation type="submission" date="2020-10" db="EMBL/GenBank/DDBJ databases">
        <title>Sequencing the genomes of 1000 actinobacteria strains.</title>
        <authorList>
            <person name="Klenk H.-P."/>
        </authorList>
    </citation>
    <scope>NUCLEOTIDE SEQUENCE</scope>
    <source>
        <strain evidence="10">DSM 46832</strain>
    </source>
</reference>
<evidence type="ECO:0000256" key="5">
    <source>
        <dbReference type="ARBA" id="ARBA00022989"/>
    </source>
</evidence>
<evidence type="ECO:0000313" key="11">
    <source>
        <dbReference type="Proteomes" id="UP000649753"/>
    </source>
</evidence>
<dbReference type="PANTHER" id="PTHR30353:SF0">
    <property type="entry name" value="TRANSMEMBRANE PROTEIN"/>
    <property type="match status" value="1"/>
</dbReference>
<dbReference type="Pfam" id="PF09335">
    <property type="entry name" value="VTT_dom"/>
    <property type="match status" value="1"/>
</dbReference>
<dbReference type="GO" id="GO:0005886">
    <property type="term" value="C:plasma membrane"/>
    <property type="evidence" value="ECO:0007669"/>
    <property type="project" value="UniProtKB-SubCell"/>
</dbReference>
<feature type="transmembrane region" description="Helical" evidence="8">
    <location>
        <begin position="242"/>
        <end position="264"/>
    </location>
</feature>
<dbReference type="RefSeq" id="WP_192771128.1">
    <property type="nucleotide sequence ID" value="NZ_JADBEB010000001.1"/>
</dbReference>
<dbReference type="GO" id="GO:0050380">
    <property type="term" value="F:undecaprenyl-diphosphatase activity"/>
    <property type="evidence" value="ECO:0007669"/>
    <property type="project" value="UniProtKB-EC"/>
</dbReference>
<sequence length="506" mass="52822">MQDVLTVVRELPPVLVYLVAALLVATETAVIVGLVMPAEATLLLVGFLAYTGMLRLAPALVVMILAAVLGDALAFRSGRRHGARLRAGRWGARVGAARWARADAMLVRLGGRGVFVARWVAFARTLVPRLAGSAGMPYRRFAPWNLAGVVSWVGGSVLAGYLAGESYETVSHYLGRATGAVLLLILFIVAIVLVGRWLGRNPDPARSLLTRAVAAPPLRGLARRYGVLFFLLSMHIGPGWTLLTNLVAGLAVLFVIGLVLAWLLDLVVAQSGLSVVDHAIADWFTSRRTEGVADLAHGAIGALRGSVLILVVALVAAVLGWRTRPWRVDLVSVLGTVGAFVPLVVLTLVTDVTGPTRSTPVALFPAQNAVVAASLCTLAWLLARQSRWPMAVAAWTVAAVGVVTIGAARLYVGWSTASETVTSMLLGVLWTAVFMVAWATRDRAVRGAVPAEASPSATPAAATSAPAASRPAVGESVPAESAGPVPAERADRPAPGEANGPLHTAG</sequence>
<dbReference type="SUPFAM" id="SSF48317">
    <property type="entry name" value="Acid phosphatase/Vanadium-dependent haloperoxidase"/>
    <property type="match status" value="1"/>
</dbReference>
<dbReference type="InterPro" id="IPR032818">
    <property type="entry name" value="DedA-like"/>
</dbReference>
<dbReference type="AlphaFoldDB" id="A0A927R108"/>
<evidence type="ECO:0000259" key="9">
    <source>
        <dbReference type="Pfam" id="PF09335"/>
    </source>
</evidence>
<evidence type="ECO:0000313" key="10">
    <source>
        <dbReference type="EMBL" id="MBE1492180.1"/>
    </source>
</evidence>
<dbReference type="PANTHER" id="PTHR30353">
    <property type="entry name" value="INNER MEMBRANE PROTEIN DEDA-RELATED"/>
    <property type="match status" value="1"/>
</dbReference>
<dbReference type="Proteomes" id="UP000649753">
    <property type="component" value="Unassembled WGS sequence"/>
</dbReference>
<dbReference type="InterPro" id="IPR032816">
    <property type="entry name" value="VTT_dom"/>
</dbReference>
<dbReference type="InterPro" id="IPR036938">
    <property type="entry name" value="PAP2/HPO_sf"/>
</dbReference>
<organism evidence="10 11">
    <name type="scientific">Plantactinospora soyae</name>
    <dbReference type="NCBI Taxonomy" id="1544732"/>
    <lineage>
        <taxon>Bacteria</taxon>
        <taxon>Bacillati</taxon>
        <taxon>Actinomycetota</taxon>
        <taxon>Actinomycetes</taxon>
        <taxon>Micromonosporales</taxon>
        <taxon>Micromonosporaceae</taxon>
        <taxon>Plantactinospora</taxon>
    </lineage>
</organism>
<keyword evidence="11" id="KW-1185">Reference proteome</keyword>
<name>A0A927R108_9ACTN</name>
<feature type="domain" description="VTT" evidence="9">
    <location>
        <begin position="37"/>
        <end position="161"/>
    </location>
</feature>
<proteinExistence type="inferred from homology"/>